<comment type="caution">
    <text evidence="4">The sequence shown here is derived from an EMBL/GenBank/DDBJ whole genome shotgun (WGS) entry which is preliminary data.</text>
</comment>
<dbReference type="SUPFAM" id="SSF52540">
    <property type="entry name" value="P-loop containing nucleoside triphosphate hydrolases"/>
    <property type="match status" value="1"/>
</dbReference>
<dbReference type="SMART" id="SM00382">
    <property type="entry name" value="AAA"/>
    <property type="match status" value="1"/>
</dbReference>
<feature type="domain" description="AAA+ ATPase" evidence="3">
    <location>
        <begin position="140"/>
        <end position="279"/>
    </location>
</feature>
<proteinExistence type="predicted"/>
<evidence type="ECO:0000256" key="1">
    <source>
        <dbReference type="ARBA" id="ARBA00022741"/>
    </source>
</evidence>
<keyword evidence="1" id="KW-0547">Nucleotide-binding</keyword>
<dbReference type="NCBIfam" id="TIGR02858">
    <property type="entry name" value="spore_III_AA"/>
    <property type="match status" value="1"/>
</dbReference>
<dbReference type="EMBL" id="BHYK01000003">
    <property type="protein sequence ID" value="GCD08908.1"/>
    <property type="molecule type" value="Genomic_DNA"/>
</dbReference>
<evidence type="ECO:0000313" key="5">
    <source>
        <dbReference type="Proteomes" id="UP000287872"/>
    </source>
</evidence>
<reference evidence="4 5" key="1">
    <citation type="submission" date="2018-11" db="EMBL/GenBank/DDBJ databases">
        <title>Genome sequencing and assembly of Clostridium tagluense strain A121.</title>
        <authorList>
            <person name="Murakami T."/>
            <person name="Segawa T."/>
            <person name="Shcherbakova V.A."/>
            <person name="Mori H."/>
            <person name="Yoshimura Y."/>
        </authorList>
    </citation>
    <scope>NUCLEOTIDE SEQUENCE [LARGE SCALE GENOMIC DNA]</scope>
    <source>
        <strain evidence="4 5">A121</strain>
    </source>
</reference>
<evidence type="ECO:0000313" key="4">
    <source>
        <dbReference type="EMBL" id="GCD08908.1"/>
    </source>
</evidence>
<dbReference type="InterPro" id="IPR003593">
    <property type="entry name" value="AAA+_ATPase"/>
</dbReference>
<evidence type="ECO:0000256" key="2">
    <source>
        <dbReference type="ARBA" id="ARBA00022840"/>
    </source>
</evidence>
<dbReference type="InterPro" id="IPR045735">
    <property type="entry name" value="Spore_III_AA_AAA+_ATPase"/>
</dbReference>
<dbReference type="PANTHER" id="PTHR20953:SF3">
    <property type="entry name" value="P-LOOP CONTAINING NUCLEOSIDE TRIPHOSPHATE HYDROLASES SUPERFAMILY PROTEIN"/>
    <property type="match status" value="1"/>
</dbReference>
<name>A0A401UH82_9CLOT</name>
<dbReference type="Gene3D" id="3.40.50.300">
    <property type="entry name" value="P-loop containing nucleotide triphosphate hydrolases"/>
    <property type="match status" value="1"/>
</dbReference>
<dbReference type="GO" id="GO:0005524">
    <property type="term" value="F:ATP binding"/>
    <property type="evidence" value="ECO:0007669"/>
    <property type="project" value="UniProtKB-KW"/>
</dbReference>
<organism evidence="4 5">
    <name type="scientific">Clostridium tagluense</name>
    <dbReference type="NCBI Taxonomy" id="360422"/>
    <lineage>
        <taxon>Bacteria</taxon>
        <taxon>Bacillati</taxon>
        <taxon>Bacillota</taxon>
        <taxon>Clostridia</taxon>
        <taxon>Eubacteriales</taxon>
        <taxon>Clostridiaceae</taxon>
        <taxon>Clostridium</taxon>
    </lineage>
</organism>
<dbReference type="Proteomes" id="UP000287872">
    <property type="component" value="Unassembled WGS sequence"/>
</dbReference>
<sequence length="309" mass="34869">MIKILVTKDLFEILPMTIRSKLEQVNKIQELEELRIKVNKPIFTHIGNIEEIWDYIATTEDIKYIMQRISNYSIYAFEDEIRQGYITIKGGHRVGLCGICVIENNSIKTIKDISSINIRACKEIIGCAGSVMPYITHNNSVHNTIIISPPKCGKTTLLRDITRHISQGDKNKNFNGKNVSIIDERSEIAGSFKGIPQMDVGIRTDVLDNCPKSQGIMMAIRSMSPDVIVCDEIGTQNDMESILMALNSGISLITTIHGFGIEDLYKRLVFKDIMENYVFSRGIVLSNKKGIGTIERIYDFTKGADIWRS</sequence>
<dbReference type="PANTHER" id="PTHR20953">
    <property type="entry name" value="KINASE-RELATED"/>
    <property type="match status" value="1"/>
</dbReference>
<evidence type="ECO:0000259" key="3">
    <source>
        <dbReference type="SMART" id="SM00382"/>
    </source>
</evidence>
<gene>
    <name evidence="4" type="primary">spoIIIAA</name>
    <name evidence="4" type="ORF">Ctaglu_05310</name>
</gene>
<dbReference type="InterPro" id="IPR014217">
    <property type="entry name" value="Spore_III_AA"/>
</dbReference>
<protein>
    <submittedName>
        <fullName evidence="4">Stage III sporulation protein AA</fullName>
    </submittedName>
</protein>
<dbReference type="AlphaFoldDB" id="A0A401UH82"/>
<dbReference type="Pfam" id="PF19568">
    <property type="entry name" value="Spore_III_AA"/>
    <property type="match status" value="1"/>
</dbReference>
<dbReference type="InterPro" id="IPR027417">
    <property type="entry name" value="P-loop_NTPase"/>
</dbReference>
<keyword evidence="2" id="KW-0067">ATP-binding</keyword>
<accession>A0A401UH82</accession>
<keyword evidence="5" id="KW-1185">Reference proteome</keyword>